<comment type="caution">
    <text evidence="1">The sequence shown here is derived from an EMBL/GenBank/DDBJ whole genome shotgun (WGS) entry which is preliminary data.</text>
</comment>
<reference evidence="1 2" key="1">
    <citation type="submission" date="2020-02" db="EMBL/GenBank/DDBJ databases">
        <title>Draft genome sequence of Haematococcus lacustris strain NIES-144.</title>
        <authorList>
            <person name="Morimoto D."/>
            <person name="Nakagawa S."/>
            <person name="Yoshida T."/>
            <person name="Sawayama S."/>
        </authorList>
    </citation>
    <scope>NUCLEOTIDE SEQUENCE [LARGE SCALE GENOMIC DNA]</scope>
    <source>
        <strain evidence="1 2">NIES-144</strain>
    </source>
</reference>
<protein>
    <submittedName>
        <fullName evidence="1">Uncharacterized protein</fullName>
    </submittedName>
</protein>
<proteinExistence type="predicted"/>
<feature type="non-terminal residue" evidence="1">
    <location>
        <position position="101"/>
    </location>
</feature>
<accession>A0A6A0A2M9</accession>
<evidence type="ECO:0000313" key="2">
    <source>
        <dbReference type="Proteomes" id="UP000485058"/>
    </source>
</evidence>
<gene>
    <name evidence="1" type="ORF">HaLaN_21356</name>
</gene>
<organism evidence="1 2">
    <name type="scientific">Haematococcus lacustris</name>
    <name type="common">Green alga</name>
    <name type="synonym">Haematococcus pluvialis</name>
    <dbReference type="NCBI Taxonomy" id="44745"/>
    <lineage>
        <taxon>Eukaryota</taxon>
        <taxon>Viridiplantae</taxon>
        <taxon>Chlorophyta</taxon>
        <taxon>core chlorophytes</taxon>
        <taxon>Chlorophyceae</taxon>
        <taxon>CS clade</taxon>
        <taxon>Chlamydomonadales</taxon>
        <taxon>Haematococcaceae</taxon>
        <taxon>Haematococcus</taxon>
    </lineage>
</organism>
<sequence>PPKVASSRASLLSNLEAAVPQGNVYGKPFSKTELAALRKAVEKLQAESHASAAALGQEALQGKLLAFLKDAAINKTAELQAVEGAMVMLELLYLSQARSQA</sequence>
<keyword evidence="2" id="KW-1185">Reference proteome</keyword>
<dbReference type="EMBL" id="BLLF01002338">
    <property type="protein sequence ID" value="GFH23702.1"/>
    <property type="molecule type" value="Genomic_DNA"/>
</dbReference>
<dbReference type="Proteomes" id="UP000485058">
    <property type="component" value="Unassembled WGS sequence"/>
</dbReference>
<dbReference type="AlphaFoldDB" id="A0A6A0A2M9"/>
<feature type="non-terminal residue" evidence="1">
    <location>
        <position position="1"/>
    </location>
</feature>
<name>A0A6A0A2M9_HAELA</name>
<evidence type="ECO:0000313" key="1">
    <source>
        <dbReference type="EMBL" id="GFH23702.1"/>
    </source>
</evidence>